<name>A0A9N9PTC3_9HELO</name>
<comment type="caution">
    <text evidence="2">The sequence shown here is derived from an EMBL/GenBank/DDBJ whole genome shotgun (WGS) entry which is preliminary data.</text>
</comment>
<sequence length="212" mass="23205">MEIESGLPTSNDQQTANYKGKDENDKPMHETEYCAHHVVDLMPDMSMKICNGGEQEGLMTWISVCVVGEESMRLSYEMETIDLSAAIPFFLHAIVEFPAAVNFYSNPSEQLSSPAPQAEDIIKQYAVLLFSSSLIALAFATRPVDDTSKYVAGAFALYHLAPTLRAARRIRGGETGTSYGKGLGGPYVHLAVHGGCLIGFLGLRLDYWASFQ</sequence>
<keyword evidence="3" id="KW-1185">Reference proteome</keyword>
<proteinExistence type="predicted"/>
<accession>A0A9N9PTC3</accession>
<organism evidence="2 3">
    <name type="scientific">Hymenoscyphus fraxineus</name>
    <dbReference type="NCBI Taxonomy" id="746836"/>
    <lineage>
        <taxon>Eukaryota</taxon>
        <taxon>Fungi</taxon>
        <taxon>Dikarya</taxon>
        <taxon>Ascomycota</taxon>
        <taxon>Pezizomycotina</taxon>
        <taxon>Leotiomycetes</taxon>
        <taxon>Helotiales</taxon>
        <taxon>Helotiaceae</taxon>
        <taxon>Hymenoscyphus</taxon>
    </lineage>
</organism>
<feature type="compositionally biased region" description="Polar residues" evidence="1">
    <location>
        <begin position="7"/>
        <end position="17"/>
    </location>
</feature>
<dbReference type="AlphaFoldDB" id="A0A9N9PTC3"/>
<evidence type="ECO:0000256" key="1">
    <source>
        <dbReference type="SAM" id="MobiDB-lite"/>
    </source>
</evidence>
<protein>
    <submittedName>
        <fullName evidence="2">Uncharacterized protein</fullName>
    </submittedName>
</protein>
<gene>
    <name evidence="2" type="ORF">HYFRA_00012144</name>
</gene>
<feature type="region of interest" description="Disordered" evidence="1">
    <location>
        <begin position="1"/>
        <end position="27"/>
    </location>
</feature>
<dbReference type="Proteomes" id="UP000696280">
    <property type="component" value="Unassembled WGS sequence"/>
</dbReference>
<dbReference type="OrthoDB" id="2590756at2759"/>
<reference evidence="2" key="1">
    <citation type="submission" date="2021-07" db="EMBL/GenBank/DDBJ databases">
        <authorList>
            <person name="Durling M."/>
        </authorList>
    </citation>
    <scope>NUCLEOTIDE SEQUENCE</scope>
</reference>
<dbReference type="EMBL" id="CAJVRL010000087">
    <property type="protein sequence ID" value="CAG8958986.1"/>
    <property type="molecule type" value="Genomic_DNA"/>
</dbReference>
<evidence type="ECO:0000313" key="3">
    <source>
        <dbReference type="Proteomes" id="UP000696280"/>
    </source>
</evidence>
<evidence type="ECO:0000313" key="2">
    <source>
        <dbReference type="EMBL" id="CAG8958986.1"/>
    </source>
</evidence>